<feature type="compositionally biased region" description="Basic and acidic residues" evidence="1">
    <location>
        <begin position="1"/>
        <end position="18"/>
    </location>
</feature>
<accession>A0A6J8ERD1</accession>
<organism evidence="2 3">
    <name type="scientific">Mytilus coruscus</name>
    <name type="common">Sea mussel</name>
    <dbReference type="NCBI Taxonomy" id="42192"/>
    <lineage>
        <taxon>Eukaryota</taxon>
        <taxon>Metazoa</taxon>
        <taxon>Spiralia</taxon>
        <taxon>Lophotrochozoa</taxon>
        <taxon>Mollusca</taxon>
        <taxon>Bivalvia</taxon>
        <taxon>Autobranchia</taxon>
        <taxon>Pteriomorphia</taxon>
        <taxon>Mytilida</taxon>
        <taxon>Mytiloidea</taxon>
        <taxon>Mytilidae</taxon>
        <taxon>Mytilinae</taxon>
        <taxon>Mytilus</taxon>
    </lineage>
</organism>
<keyword evidence="3" id="KW-1185">Reference proteome</keyword>
<dbReference type="AlphaFoldDB" id="A0A6J8ERD1"/>
<dbReference type="OrthoDB" id="6084852at2759"/>
<protein>
    <submittedName>
        <fullName evidence="2">Uncharacterized protein</fullName>
    </submittedName>
</protein>
<sequence>MSDTGSDHDDLRQSKSKESTSNTELSTDSAVSLFSTVLTNALEQQKVNLIKHFENQFVQPVKSTGVSTPDFVFKREGHRIQYFFNTERSDTISRIEKLIKSKSYVQALEVLAEEKETLQKRNKILKIGDKHGWDTVNEYLDSPLADDKDDAANLSSAIVSASRKRKSSKPYDRPSNKPTESGNKFNAKNFFVGLVKAVDSAKIKGSHRTDPGNAFIAINKDISPDSEHSRQVRQQQSARPQRNKKSHSKEQTLDENTTNGVEYNFDFINNYEIKSGD</sequence>
<feature type="region of interest" description="Disordered" evidence="1">
    <location>
        <begin position="158"/>
        <end position="184"/>
    </location>
</feature>
<gene>
    <name evidence="2" type="ORF">MCOR_55037</name>
</gene>
<reference evidence="2 3" key="1">
    <citation type="submission" date="2020-06" db="EMBL/GenBank/DDBJ databases">
        <authorList>
            <person name="Li R."/>
            <person name="Bekaert M."/>
        </authorList>
    </citation>
    <scope>NUCLEOTIDE SEQUENCE [LARGE SCALE GENOMIC DNA]</scope>
    <source>
        <strain evidence="3">wild</strain>
    </source>
</reference>
<dbReference type="Proteomes" id="UP000507470">
    <property type="component" value="Unassembled WGS sequence"/>
</dbReference>
<evidence type="ECO:0000313" key="2">
    <source>
        <dbReference type="EMBL" id="CAC5423027.1"/>
    </source>
</evidence>
<evidence type="ECO:0000256" key="1">
    <source>
        <dbReference type="SAM" id="MobiDB-lite"/>
    </source>
</evidence>
<feature type="region of interest" description="Disordered" evidence="1">
    <location>
        <begin position="221"/>
        <end position="261"/>
    </location>
</feature>
<proteinExistence type="predicted"/>
<name>A0A6J8ERD1_MYTCO</name>
<feature type="region of interest" description="Disordered" evidence="1">
    <location>
        <begin position="1"/>
        <end position="27"/>
    </location>
</feature>
<evidence type="ECO:0000313" key="3">
    <source>
        <dbReference type="Proteomes" id="UP000507470"/>
    </source>
</evidence>
<dbReference type="EMBL" id="CACVKT020009705">
    <property type="protein sequence ID" value="CAC5423027.1"/>
    <property type="molecule type" value="Genomic_DNA"/>
</dbReference>